<reference evidence="7 8" key="1">
    <citation type="submission" date="2012-05" db="EMBL/GenBank/DDBJ databases">
        <title>The Genome Sequence of Sutterella wadsworthensis 2_1_59BFAA.</title>
        <authorList>
            <consortium name="The Broad Institute Genome Sequencing Platform"/>
            <person name="Earl A."/>
            <person name="Ward D."/>
            <person name="Feldgarden M."/>
            <person name="Gevers D."/>
            <person name="Daigneault M."/>
            <person name="Strauss J."/>
            <person name="Allen-Vercoe E."/>
            <person name="Walker B."/>
            <person name="Young S.K."/>
            <person name="Zeng Q."/>
            <person name="Gargeya S."/>
            <person name="Fitzgerald M."/>
            <person name="Haas B."/>
            <person name="Abouelleil A."/>
            <person name="Alvarado L."/>
            <person name="Arachchi H.M."/>
            <person name="Berlin A.M."/>
            <person name="Chapman S.B."/>
            <person name="Goldberg J."/>
            <person name="Griggs A."/>
            <person name="Gujja S."/>
            <person name="Hansen M."/>
            <person name="Howarth C."/>
            <person name="Imamovic A."/>
            <person name="Larimer J."/>
            <person name="McCowen C."/>
            <person name="Montmayeur A."/>
            <person name="Murphy C."/>
            <person name="Neiman D."/>
            <person name="Pearson M."/>
            <person name="Priest M."/>
            <person name="Roberts A."/>
            <person name="Saif S."/>
            <person name="Shea T."/>
            <person name="Sisk P."/>
            <person name="Sykes S."/>
            <person name="Wortman J."/>
            <person name="Nusbaum C."/>
            <person name="Birren B."/>
        </authorList>
    </citation>
    <scope>NUCLEOTIDE SEQUENCE [LARGE SCALE GENOMIC DNA]</scope>
    <source>
        <strain evidence="7 8">2_1_59BFAA</strain>
    </source>
</reference>
<protein>
    <recommendedName>
        <fullName evidence="9">Homoserine/Threonine efflux protein</fullName>
    </recommendedName>
</protein>
<dbReference type="AlphaFoldDB" id="K1JXN4"/>
<dbReference type="Pfam" id="PF01810">
    <property type="entry name" value="LysE"/>
    <property type="match status" value="1"/>
</dbReference>
<keyword evidence="2" id="KW-1003">Cell membrane</keyword>
<feature type="transmembrane region" description="Helical" evidence="6">
    <location>
        <begin position="233"/>
        <end position="251"/>
    </location>
</feature>
<gene>
    <name evidence="7" type="ORF">HMPREF9465_00984</name>
</gene>
<keyword evidence="5 6" id="KW-0472">Membrane</keyword>
<evidence type="ECO:0000256" key="4">
    <source>
        <dbReference type="ARBA" id="ARBA00022989"/>
    </source>
</evidence>
<dbReference type="PANTHER" id="PTHR30086:SF20">
    <property type="entry name" value="ARGININE EXPORTER PROTEIN ARGO-RELATED"/>
    <property type="match status" value="1"/>
</dbReference>
<name>K1JXN4_9BURK</name>
<feature type="transmembrane region" description="Helical" evidence="6">
    <location>
        <begin position="200"/>
        <end position="221"/>
    </location>
</feature>
<evidence type="ECO:0000313" key="7">
    <source>
        <dbReference type="EMBL" id="EKB31373.1"/>
    </source>
</evidence>
<evidence type="ECO:0000256" key="3">
    <source>
        <dbReference type="ARBA" id="ARBA00022692"/>
    </source>
</evidence>
<evidence type="ECO:0008006" key="9">
    <source>
        <dbReference type="Google" id="ProtNLM"/>
    </source>
</evidence>
<feature type="transmembrane region" description="Helical" evidence="6">
    <location>
        <begin position="173"/>
        <end position="194"/>
    </location>
</feature>
<proteinExistence type="predicted"/>
<feature type="transmembrane region" description="Helical" evidence="6">
    <location>
        <begin position="44"/>
        <end position="64"/>
    </location>
</feature>
<sequence>MKLAVSPQCGRPKPLPVARCGFFCPVHFRTVRQNTTTLHNAQQALIMTFSVWLTFLGASLLLSAAPGPDNLFVLAQSAVYGVRAGVTVVFGLMTGLVLQTFFAACGLAAVVAAVPALFMAIKLAGAAYLLYLAWGAWTHAADPVGTERAVELSPVQLWRRGLIMNITNPKVQIFFLAFFPQFVAPGTTGWALVLQMVVQGLTFILATFVVFSAIAWAAGAAAKKLQSPAFSLWLNRGSAVLFLALAVFTVFS</sequence>
<dbReference type="HOGENOM" id="CLU_079569_3_2_4"/>
<dbReference type="Proteomes" id="UP000005835">
    <property type="component" value="Unassembled WGS sequence"/>
</dbReference>
<keyword evidence="8" id="KW-1185">Reference proteome</keyword>
<feature type="transmembrane region" description="Helical" evidence="6">
    <location>
        <begin position="100"/>
        <end position="121"/>
    </location>
</feature>
<comment type="caution">
    <text evidence="7">The sequence shown here is derived from an EMBL/GenBank/DDBJ whole genome shotgun (WGS) entry which is preliminary data.</text>
</comment>
<keyword evidence="3 6" id="KW-0812">Transmembrane</keyword>
<dbReference type="PANTHER" id="PTHR30086">
    <property type="entry name" value="ARGININE EXPORTER PROTEIN ARGO"/>
    <property type="match status" value="1"/>
</dbReference>
<evidence type="ECO:0000256" key="2">
    <source>
        <dbReference type="ARBA" id="ARBA00022475"/>
    </source>
</evidence>
<dbReference type="InterPro" id="IPR001123">
    <property type="entry name" value="LeuE-type"/>
</dbReference>
<dbReference type="EMBL" id="ADMG01000027">
    <property type="protein sequence ID" value="EKB31373.1"/>
    <property type="molecule type" value="Genomic_DNA"/>
</dbReference>
<accession>K1JXN4</accession>
<evidence type="ECO:0000256" key="1">
    <source>
        <dbReference type="ARBA" id="ARBA00004651"/>
    </source>
</evidence>
<comment type="subcellular location">
    <subcellularLocation>
        <location evidence="1">Cell membrane</location>
        <topology evidence="1">Multi-pass membrane protein</topology>
    </subcellularLocation>
</comment>
<keyword evidence="4 6" id="KW-1133">Transmembrane helix</keyword>
<feature type="transmembrane region" description="Helical" evidence="6">
    <location>
        <begin position="71"/>
        <end position="94"/>
    </location>
</feature>
<dbReference type="PIRSF" id="PIRSF006324">
    <property type="entry name" value="LeuE"/>
    <property type="match status" value="1"/>
</dbReference>
<evidence type="ECO:0000256" key="5">
    <source>
        <dbReference type="ARBA" id="ARBA00023136"/>
    </source>
</evidence>
<organism evidence="7 8">
    <name type="scientific">Sutterella wadsworthensis 2_1_59BFAA</name>
    <dbReference type="NCBI Taxonomy" id="742823"/>
    <lineage>
        <taxon>Bacteria</taxon>
        <taxon>Pseudomonadati</taxon>
        <taxon>Pseudomonadota</taxon>
        <taxon>Betaproteobacteria</taxon>
        <taxon>Burkholderiales</taxon>
        <taxon>Sutterellaceae</taxon>
        <taxon>Sutterella</taxon>
    </lineage>
</organism>
<evidence type="ECO:0000256" key="6">
    <source>
        <dbReference type="SAM" id="Phobius"/>
    </source>
</evidence>
<dbReference type="eggNOG" id="COG1280">
    <property type="taxonomic scope" value="Bacteria"/>
</dbReference>
<evidence type="ECO:0000313" key="8">
    <source>
        <dbReference type="Proteomes" id="UP000005835"/>
    </source>
</evidence>
<dbReference type="PATRIC" id="fig|742823.3.peg.967"/>
<dbReference type="GO" id="GO:0015171">
    <property type="term" value="F:amino acid transmembrane transporter activity"/>
    <property type="evidence" value="ECO:0007669"/>
    <property type="project" value="TreeGrafter"/>
</dbReference>
<dbReference type="GO" id="GO:0005886">
    <property type="term" value="C:plasma membrane"/>
    <property type="evidence" value="ECO:0007669"/>
    <property type="project" value="UniProtKB-SubCell"/>
</dbReference>